<dbReference type="PANTHER" id="PTHR43792">
    <property type="entry name" value="GNAT FAMILY, PUTATIVE (AFU_ORTHOLOGUE AFUA_3G00765)-RELATED-RELATED"/>
    <property type="match status" value="1"/>
</dbReference>
<dbReference type="InterPro" id="IPR051531">
    <property type="entry name" value="N-acetyltransferase"/>
</dbReference>
<feature type="domain" description="N-acetyltransferase" evidence="1">
    <location>
        <begin position="19"/>
        <end position="203"/>
    </location>
</feature>
<dbReference type="Gene3D" id="3.40.630.30">
    <property type="match status" value="1"/>
</dbReference>
<evidence type="ECO:0000313" key="3">
    <source>
        <dbReference type="Proteomes" id="UP000256645"/>
    </source>
</evidence>
<dbReference type="PROSITE" id="PS51186">
    <property type="entry name" value="GNAT"/>
    <property type="match status" value="1"/>
</dbReference>
<dbReference type="Pfam" id="PF13302">
    <property type="entry name" value="Acetyltransf_3"/>
    <property type="match status" value="1"/>
</dbReference>
<organism evidence="2 3">
    <name type="scientific">Coleophoma cylindrospora</name>
    <dbReference type="NCBI Taxonomy" id="1849047"/>
    <lineage>
        <taxon>Eukaryota</taxon>
        <taxon>Fungi</taxon>
        <taxon>Dikarya</taxon>
        <taxon>Ascomycota</taxon>
        <taxon>Pezizomycotina</taxon>
        <taxon>Leotiomycetes</taxon>
        <taxon>Helotiales</taxon>
        <taxon>Dermateaceae</taxon>
        <taxon>Coleophoma</taxon>
    </lineage>
</organism>
<name>A0A3D8QBC1_9HELO</name>
<proteinExistence type="predicted"/>
<dbReference type="AlphaFoldDB" id="A0A3D8QBC1"/>
<dbReference type="Proteomes" id="UP000256645">
    <property type="component" value="Unassembled WGS sequence"/>
</dbReference>
<accession>A0A3D8QBC1</accession>
<dbReference type="InterPro" id="IPR016181">
    <property type="entry name" value="Acyl_CoA_acyltransferase"/>
</dbReference>
<sequence length="230" mass="25875">MSSLPVYARPSHQVVTPRIILRSARSCDAKPFVIMINDPLDSPYGREKGPDQTTDQQLDFIERCLTTTAQGKNAWMTILLKKEYDTGSPTAAFEVGDGIVIGTTGFNSFKTEPSLSDASKSAITGDIGAVIDHRYRRKGYAIEVLSALVEYGFNELGCEQISLNTDETNLPWRALMKSMKLDKVEVLKRTRHPQAKGESRKMIDEAIYRLDRTIWDDSKKMLMACGKWYL</sequence>
<reference evidence="2 3" key="1">
    <citation type="journal article" date="2018" name="IMA Fungus">
        <title>IMA Genome-F 9: Draft genome sequence of Annulohypoxylon stygium, Aspergillus mulundensis, Berkeleyomyces basicola (syn. Thielaviopsis basicola), Ceratocystis smalleyi, two Cercospora beticola strains, Coleophoma cylindrospora, Fusarium fracticaudum, Phialophora cf. hyalina, and Morchella septimelata.</title>
        <authorList>
            <person name="Wingfield B.D."/>
            <person name="Bills G.F."/>
            <person name="Dong Y."/>
            <person name="Huang W."/>
            <person name="Nel W.J."/>
            <person name="Swalarsk-Parry B.S."/>
            <person name="Vaghefi N."/>
            <person name="Wilken P.M."/>
            <person name="An Z."/>
            <person name="de Beer Z.W."/>
            <person name="De Vos L."/>
            <person name="Chen L."/>
            <person name="Duong T.A."/>
            <person name="Gao Y."/>
            <person name="Hammerbacher A."/>
            <person name="Kikkert J.R."/>
            <person name="Li Y."/>
            <person name="Li H."/>
            <person name="Li K."/>
            <person name="Li Q."/>
            <person name="Liu X."/>
            <person name="Ma X."/>
            <person name="Naidoo K."/>
            <person name="Pethybridge S.J."/>
            <person name="Sun J."/>
            <person name="Steenkamp E.T."/>
            <person name="van der Nest M.A."/>
            <person name="van Wyk S."/>
            <person name="Wingfield M.J."/>
            <person name="Xiong C."/>
            <person name="Yue Q."/>
            <person name="Zhang X."/>
        </authorList>
    </citation>
    <scope>NUCLEOTIDE SEQUENCE [LARGE SCALE GENOMIC DNA]</scope>
    <source>
        <strain evidence="2 3">BP6252</strain>
    </source>
</reference>
<dbReference type="InterPro" id="IPR000182">
    <property type="entry name" value="GNAT_dom"/>
</dbReference>
<evidence type="ECO:0000259" key="1">
    <source>
        <dbReference type="PROSITE" id="PS51186"/>
    </source>
</evidence>
<dbReference type="EMBL" id="PDLM01000017">
    <property type="protein sequence ID" value="RDW58908.1"/>
    <property type="molecule type" value="Genomic_DNA"/>
</dbReference>
<dbReference type="SUPFAM" id="SSF55729">
    <property type="entry name" value="Acyl-CoA N-acyltransferases (Nat)"/>
    <property type="match status" value="1"/>
</dbReference>
<dbReference type="OrthoDB" id="64477at2759"/>
<dbReference type="GO" id="GO:0016747">
    <property type="term" value="F:acyltransferase activity, transferring groups other than amino-acyl groups"/>
    <property type="evidence" value="ECO:0007669"/>
    <property type="project" value="InterPro"/>
</dbReference>
<comment type="caution">
    <text evidence="2">The sequence shown here is derived from an EMBL/GenBank/DDBJ whole genome shotgun (WGS) entry which is preliminary data.</text>
</comment>
<keyword evidence="3" id="KW-1185">Reference proteome</keyword>
<gene>
    <name evidence="2" type="ORF">BP6252_13384</name>
</gene>
<evidence type="ECO:0000313" key="2">
    <source>
        <dbReference type="EMBL" id="RDW58908.1"/>
    </source>
</evidence>
<protein>
    <recommendedName>
        <fullName evidence="1">N-acetyltransferase domain-containing protein</fullName>
    </recommendedName>
</protein>